<dbReference type="Proteomes" id="UP000680206">
    <property type="component" value="Unassembled WGS sequence"/>
</dbReference>
<evidence type="ECO:0000313" key="1">
    <source>
        <dbReference type="EMBL" id="MBO2464466.1"/>
    </source>
</evidence>
<evidence type="ECO:0000313" key="2">
    <source>
        <dbReference type="Proteomes" id="UP000680206"/>
    </source>
</evidence>
<accession>A0ABS3S6F5</accession>
<sequence length="159" mass="17638">MTTRAKELIWRFGVIAGIRKALRQMTDTHEPELLETLPGRAPAVLPGGARVASVFIDWDVNPVIVDETKLLEYVRATRPDEVIEVVRPSYLRYLLQEAARNGEEPPGVLLRDTYTVTTSLAREALENITRALEDGEVRFSELLTPPDDDSTPPVAAATS</sequence>
<comment type="caution">
    <text evidence="1">The sequence shown here is derived from an EMBL/GenBank/DDBJ whole genome shotgun (WGS) entry which is preliminary data.</text>
</comment>
<protein>
    <submittedName>
        <fullName evidence="1">Uncharacterized protein</fullName>
    </submittedName>
</protein>
<dbReference type="RefSeq" id="WP_208250957.1">
    <property type="nucleotide sequence ID" value="NZ_JAGEPF010000035.1"/>
</dbReference>
<dbReference type="EMBL" id="JAGEPF010000035">
    <property type="protein sequence ID" value="MBO2464466.1"/>
    <property type="molecule type" value="Genomic_DNA"/>
</dbReference>
<gene>
    <name evidence="1" type="ORF">J4709_43535</name>
</gene>
<keyword evidence="2" id="KW-1185">Reference proteome</keyword>
<name>A0ABS3S6F5_9ACTN</name>
<reference evidence="1 2" key="1">
    <citation type="submission" date="2021-03" db="EMBL/GenBank/DDBJ databases">
        <title>Actinomadura violae sp. nov., isolated from lichen in Thailand.</title>
        <authorList>
            <person name="Kanchanasin P."/>
            <person name="Saeng-In P."/>
            <person name="Phongsopitanun W."/>
            <person name="Yuki M."/>
            <person name="Kudo T."/>
            <person name="Ohkuma M."/>
            <person name="Tanasupawat S."/>
        </authorList>
    </citation>
    <scope>NUCLEOTIDE SEQUENCE [LARGE SCALE GENOMIC DNA]</scope>
    <source>
        <strain evidence="1 2">LCR2-06</strain>
    </source>
</reference>
<organism evidence="1 2">
    <name type="scientific">Actinomadura violacea</name>
    <dbReference type="NCBI Taxonomy" id="2819934"/>
    <lineage>
        <taxon>Bacteria</taxon>
        <taxon>Bacillati</taxon>
        <taxon>Actinomycetota</taxon>
        <taxon>Actinomycetes</taxon>
        <taxon>Streptosporangiales</taxon>
        <taxon>Thermomonosporaceae</taxon>
        <taxon>Actinomadura</taxon>
    </lineage>
</organism>
<proteinExistence type="predicted"/>